<evidence type="ECO:0000256" key="1">
    <source>
        <dbReference type="SAM" id="MobiDB-lite"/>
    </source>
</evidence>
<evidence type="ECO:0000313" key="2">
    <source>
        <dbReference type="EMBL" id="EKM50247.1"/>
    </source>
</evidence>
<keyword evidence="3" id="KW-1185">Reference proteome</keyword>
<feature type="compositionally biased region" description="Polar residues" evidence="1">
    <location>
        <begin position="14"/>
        <end position="24"/>
    </location>
</feature>
<feature type="region of interest" description="Disordered" evidence="1">
    <location>
        <begin position="1"/>
        <end position="28"/>
    </location>
</feature>
<reference evidence="2 3" key="1">
    <citation type="journal article" date="2012" name="BMC Genomics">
        <title>Comparative genomics of the white-rot fungi, Phanerochaete carnosa and P. chrysosporium, to elucidate the genetic basis of the distinct wood types they colonize.</title>
        <authorList>
            <person name="Suzuki H."/>
            <person name="MacDonald J."/>
            <person name="Syed K."/>
            <person name="Salamov A."/>
            <person name="Hori C."/>
            <person name="Aerts A."/>
            <person name="Henrissat B."/>
            <person name="Wiebenga A."/>
            <person name="vanKuyk P.A."/>
            <person name="Barry K."/>
            <person name="Lindquist E."/>
            <person name="LaButti K."/>
            <person name="Lapidus A."/>
            <person name="Lucas S."/>
            <person name="Coutinho P."/>
            <person name="Gong Y."/>
            <person name="Samejima M."/>
            <person name="Mahadevan R."/>
            <person name="Abou-Zaid M."/>
            <person name="de Vries R.P."/>
            <person name="Igarashi K."/>
            <person name="Yadav J.S."/>
            <person name="Grigoriev I.V."/>
            <person name="Master E.R."/>
        </authorList>
    </citation>
    <scope>NUCLEOTIDE SEQUENCE [LARGE SCALE GENOMIC DNA]</scope>
    <source>
        <strain evidence="2 3">HHB-10118-sp</strain>
    </source>
</reference>
<gene>
    <name evidence="2" type="ORF">PHACADRAFT_264863</name>
</gene>
<dbReference type="HOGENOM" id="CLU_2688602_0_0_1"/>
<dbReference type="RefSeq" id="XP_007401434.1">
    <property type="nucleotide sequence ID" value="XM_007401372.1"/>
</dbReference>
<dbReference type="EMBL" id="JH930479">
    <property type="protein sequence ID" value="EKM50247.1"/>
    <property type="molecule type" value="Genomic_DNA"/>
</dbReference>
<dbReference type="InParanoid" id="K5WJ26"/>
<dbReference type="GeneID" id="18918938"/>
<evidence type="ECO:0000313" key="3">
    <source>
        <dbReference type="Proteomes" id="UP000008370"/>
    </source>
</evidence>
<protein>
    <submittedName>
        <fullName evidence="2">Uncharacterized protein</fullName>
    </submittedName>
</protein>
<organism evidence="2 3">
    <name type="scientific">Phanerochaete carnosa (strain HHB-10118-sp)</name>
    <name type="common">White-rot fungus</name>
    <name type="synonym">Peniophora carnosa</name>
    <dbReference type="NCBI Taxonomy" id="650164"/>
    <lineage>
        <taxon>Eukaryota</taxon>
        <taxon>Fungi</taxon>
        <taxon>Dikarya</taxon>
        <taxon>Basidiomycota</taxon>
        <taxon>Agaricomycotina</taxon>
        <taxon>Agaricomycetes</taxon>
        <taxon>Polyporales</taxon>
        <taxon>Phanerochaetaceae</taxon>
        <taxon>Phanerochaete</taxon>
    </lineage>
</organism>
<dbReference type="KEGG" id="pco:PHACADRAFT_264863"/>
<proteinExistence type="predicted"/>
<sequence>MVLASLLVGAPHTTPMTTESNTAGRANKRQSLVLGDPSYLKVNSNELPRGVVSRSRWCHFGLGGDRSSIGFVVC</sequence>
<dbReference type="Proteomes" id="UP000008370">
    <property type="component" value="Unassembled WGS sequence"/>
</dbReference>
<dbReference type="AlphaFoldDB" id="K5WJ26"/>
<accession>K5WJ26</accession>
<name>K5WJ26_PHACS</name>